<evidence type="ECO:0000256" key="1">
    <source>
        <dbReference type="ARBA" id="ARBA00008848"/>
    </source>
</evidence>
<dbReference type="InterPro" id="IPR017901">
    <property type="entry name" value="C-CAP_CF_C-like"/>
</dbReference>
<comment type="similarity">
    <text evidence="1">Belongs to the TBCC family.</text>
</comment>
<evidence type="ECO:0000313" key="3">
    <source>
        <dbReference type="EMBL" id="POM83629.1"/>
    </source>
</evidence>
<evidence type="ECO:0000313" key="4">
    <source>
        <dbReference type="Proteomes" id="UP000236928"/>
    </source>
</evidence>
<evidence type="ECO:0000259" key="2">
    <source>
        <dbReference type="PROSITE" id="PS51329"/>
    </source>
</evidence>
<accession>A0A2P4Z0S2</accession>
<dbReference type="InterPro" id="IPR012945">
    <property type="entry name" value="Tubulin-bd_cofactor_C_dom"/>
</dbReference>
<dbReference type="OrthoDB" id="337973at2759"/>
<comment type="caution">
    <text evidence="3">The sequence shown here is derived from an EMBL/GenBank/DDBJ whole genome shotgun (WGS) entry which is preliminary data.</text>
</comment>
<keyword evidence="4" id="KW-1185">Reference proteome</keyword>
<feature type="domain" description="C-CAP/cofactor C-like" evidence="2">
    <location>
        <begin position="381"/>
        <end position="528"/>
    </location>
</feature>
<dbReference type="VEuPathDB" id="CryptoDB:CmeUKMEL1_08350"/>
<dbReference type="Pfam" id="PF07986">
    <property type="entry name" value="TBCC"/>
    <property type="match status" value="1"/>
</dbReference>
<dbReference type="Proteomes" id="UP000236928">
    <property type="component" value="Unassembled WGS sequence"/>
</dbReference>
<dbReference type="Gene3D" id="2.160.20.70">
    <property type="match status" value="1"/>
</dbReference>
<organism evidence="3 4">
    <name type="scientific">Cryptosporidium meleagridis</name>
    <dbReference type="NCBI Taxonomy" id="93969"/>
    <lineage>
        <taxon>Eukaryota</taxon>
        <taxon>Sar</taxon>
        <taxon>Alveolata</taxon>
        <taxon>Apicomplexa</taxon>
        <taxon>Conoidasida</taxon>
        <taxon>Coccidia</taxon>
        <taxon>Eucoccidiorida</taxon>
        <taxon>Eimeriorina</taxon>
        <taxon>Cryptosporidiidae</taxon>
        <taxon>Cryptosporidium</taxon>
    </lineage>
</organism>
<protein>
    <submittedName>
        <fullName evidence="3">Tubulin binding cofactor C family protein</fullName>
    </submittedName>
</protein>
<gene>
    <name evidence="3" type="ORF">CmeUKMEL1_08350</name>
</gene>
<dbReference type="InterPro" id="IPR016098">
    <property type="entry name" value="CAP/MinC_C"/>
</dbReference>
<dbReference type="PROSITE" id="PS51329">
    <property type="entry name" value="C_CAP_COFACTOR_C"/>
    <property type="match status" value="1"/>
</dbReference>
<reference evidence="3 4" key="1">
    <citation type="submission" date="2014-04" db="EMBL/GenBank/DDBJ databases">
        <title>Comparative Genomics of Cryptosporidium Species.</title>
        <authorList>
            <person name="Silva J.C."/>
            <person name="Su Q."/>
            <person name="Chalmers R."/>
            <person name="Chibucos M.C."/>
            <person name="Elwin K."/>
            <person name="Godinez A."/>
            <person name="Guo F."/>
            <person name="Huynh K."/>
            <person name="Orvis J."/>
            <person name="Ott S."/>
            <person name="Sadzewicz L."/>
            <person name="Sengamalay N."/>
            <person name="Shetty A."/>
            <person name="Sun M."/>
            <person name="Tallon L."/>
            <person name="Xiao L."/>
            <person name="Zhang H."/>
            <person name="Fraser C.M."/>
            <person name="Zhu G."/>
            <person name="Kissinger J."/>
            <person name="Widmer G."/>
        </authorList>
    </citation>
    <scope>NUCLEOTIDE SEQUENCE [LARGE SCALE GENOMIC DNA]</scope>
    <source>
        <strain evidence="3 4">UKMEL1</strain>
    </source>
</reference>
<dbReference type="EMBL" id="JIBK01000017">
    <property type="protein sequence ID" value="POM83629.1"/>
    <property type="molecule type" value="Genomic_DNA"/>
</dbReference>
<proteinExistence type="inferred from homology"/>
<sequence>MDFILLPNFEIVSQLFVGLEFTEAKIWDEEILFLYISLLREFIGLSKFLSYFQWRDFIFGQEHILGNKCLFRLNSSNALLKKASNLSIAFWTLKKKLLGESEIEKLYLFTSDSLNFYWTILSSTVLLRGFEHSMRVVDKINIEKRDPIYKWIDGESYPEIYEKHQGVKLKEYRIAENLSICFEMISLFILTQFIFSNQSTNNTELPSSLYSKESYIKIAKFFQRNSATLIRILSLLANEKSNSNYNSANLPVPFEMFFDKVFVCCNEMEQDEDENKNSDINTVKMEKYFSSKNQTGQVENKMKRNRIKLSEFTIDAFNYHVVTDSSGEIQLCILLNSGSTVINHNVLDDYYLVSNIHGNSASERISYYLSNKVIHSIDFDQNELANSINNAKGDIFEIISEREEIVNSEEARNIIISNSSNLNLYFTRPVEYLFIRDSYQCNIYCLDLIANIHIENCQELFVHVDCMFANLVNCEKVSIFLHSQFSPLLRNSNDISVGPYNIHCINRKTSYILSYENNLLTQSWRFPINFSSSFNIVKPEKLYMVELFDTKHEIITVKSGELPKFPLPSNYYENFASRLQFLELVRNLEPSSQEEIVNQFVSWIYNNYH</sequence>
<name>A0A2P4Z0S2_9CRYT</name>
<dbReference type="AlphaFoldDB" id="A0A2P4Z0S2"/>